<dbReference type="GO" id="GO:0008081">
    <property type="term" value="F:phosphoric diester hydrolase activity"/>
    <property type="evidence" value="ECO:0007669"/>
    <property type="project" value="InterPro"/>
</dbReference>
<dbReference type="Gramene" id="HORVU.HOR_21256.PROJ.2HG00141900.1">
    <property type="protein sequence ID" value="cds:HORVU.HOR_21256.PROJ.2HG00141900.1"/>
    <property type="gene ID" value="HORVU.HOR_21256.PROJ.2HG00141900"/>
</dbReference>
<evidence type="ECO:0000313" key="3">
    <source>
        <dbReference type="EMBL" id="QEQ56112.1"/>
    </source>
</evidence>
<feature type="signal peptide" evidence="2">
    <location>
        <begin position="1"/>
        <end position="30"/>
    </location>
</feature>
<dbReference type="InterPro" id="IPR017946">
    <property type="entry name" value="PLC-like_Pdiesterase_TIM-brl"/>
</dbReference>
<feature type="compositionally biased region" description="Low complexity" evidence="1">
    <location>
        <begin position="453"/>
        <end position="495"/>
    </location>
</feature>
<dbReference type="Gramene" id="HORVU.WBDC184.PROJ.2HG00137370.1">
    <property type="protein sequence ID" value="cds:HORVU.WBDC184.PROJ.2HG00137370.1"/>
    <property type="gene ID" value="HORVU.WBDC184.PROJ.2HG00137370"/>
</dbReference>
<dbReference type="Gene3D" id="3.20.20.190">
    <property type="entry name" value="Phosphatidylinositol (PI) phosphodiesterase"/>
    <property type="match status" value="1"/>
</dbReference>
<feature type="region of interest" description="Disordered" evidence="1">
    <location>
        <begin position="449"/>
        <end position="593"/>
    </location>
</feature>
<dbReference type="PANTHER" id="PTHR13593:SF48">
    <property type="entry name" value="OS04G0689300 PROTEIN"/>
    <property type="match status" value="1"/>
</dbReference>
<dbReference type="Gramene" id="HORVU.MAXIMUS.PROJ.2HG00141600.1">
    <property type="protein sequence ID" value="cds:HORVU.MAXIMUS.PROJ.2HG00141600.1"/>
    <property type="gene ID" value="HORVU.MAXIMUS.PROJ.2HG00141600"/>
</dbReference>
<dbReference type="GO" id="GO:0006629">
    <property type="term" value="P:lipid metabolic process"/>
    <property type="evidence" value="ECO:0007669"/>
    <property type="project" value="InterPro"/>
</dbReference>
<sequence>MAAVAVGMARRSGTLLLLLTLAVVAGTASGSALVGDRCAAGSQSPCGAGMWCASCSPLAGSGTAVCSRITPIDPKTHGTGLPFNKYSWLTTHNSFAMAGTTSPSGAPIVSPPNQEDTVTNQLKNGVRGLMLDTYDYKNDLWLCHSFSGKCFEVTAYQPASKVLKEVEGFLNANPDEVVTVFVEEYSAPGSLGKALSAAGLTKYLFPPASMPKDGADWPALKDMIARNHRLLVFTSKQGRQGSDGAAFEWDYIVETQYGSDGLAVGACPKRAESKPMDSKGQSLVLLNFFTTNPSQSWACVNNSAPLVSKLRACYDASAKRWPNYIAVDFYMRSSGGGAPLATDVANGRLQCGCDSIAYCKANASFGTCALPSSPLTPAPSSSPSPSPPSASSSSKFSASARSPSSASSPKGSPGPSSSPSGSWLPSPAPARSWSWSSSPALSLFSFMDSSVELSPPKSRSLSPSLAPSSWPSLGSAVSSTLSPLPSPSASSSSSPRRSKKSPKSTINVMSVNELLPESTTTDEGAAAKASPKSTPNQGIAPEASPNGTPESGAPQRTLPKSIAEPPTPASHPEAKDASSAAIRPKTPRRSSLIGTALLVLISLS</sequence>
<protein>
    <recommendedName>
        <fullName evidence="4">PI-PLC X domain-containing protein</fullName>
    </recommendedName>
</protein>
<evidence type="ECO:0000256" key="1">
    <source>
        <dbReference type="SAM" id="MobiDB-lite"/>
    </source>
</evidence>
<dbReference type="EMBL" id="MK569504">
    <property type="protein sequence ID" value="QEQ56112.1"/>
    <property type="molecule type" value="Genomic_DNA"/>
</dbReference>
<dbReference type="InterPro" id="IPR051057">
    <property type="entry name" value="PI-PLC_domain"/>
</dbReference>
<evidence type="ECO:0000256" key="2">
    <source>
        <dbReference type="SAM" id="SignalP"/>
    </source>
</evidence>
<dbReference type="PROSITE" id="PS50007">
    <property type="entry name" value="PIPLC_X_DOMAIN"/>
    <property type="match status" value="1"/>
</dbReference>
<reference evidence="3" key="1">
    <citation type="submission" date="2019-02" db="EMBL/GenBank/DDBJ databases">
        <title>Orthologous barley receptor kinases determine host specificity to fungal rust pathogens.</title>
        <authorList>
            <person name="Wang Y."/>
            <person name="Niks R."/>
            <person name="Krattinger S."/>
        </authorList>
    </citation>
    <scope>NUCLEOTIDE SEQUENCE</scope>
</reference>
<feature type="compositionally biased region" description="Pro residues" evidence="1">
    <location>
        <begin position="376"/>
        <end position="388"/>
    </location>
</feature>
<keyword evidence="2" id="KW-0732">Signal</keyword>
<accession>A0A5J6CYF2</accession>
<feature type="chain" id="PRO_5023806178" description="PI-PLC X domain-containing protein" evidence="2">
    <location>
        <begin position="31"/>
        <end position="604"/>
    </location>
</feature>
<evidence type="ECO:0008006" key="4">
    <source>
        <dbReference type="Google" id="ProtNLM"/>
    </source>
</evidence>
<dbReference type="Pfam" id="PF26178">
    <property type="entry name" value="PI-PLC_cat"/>
    <property type="match status" value="1"/>
</dbReference>
<feature type="compositionally biased region" description="Low complexity" evidence="1">
    <location>
        <begin position="389"/>
        <end position="424"/>
    </location>
</feature>
<organism evidence="3">
    <name type="scientific">Hordeum vulgare</name>
    <name type="common">Barley</name>
    <dbReference type="NCBI Taxonomy" id="4513"/>
    <lineage>
        <taxon>Eukaryota</taxon>
        <taxon>Viridiplantae</taxon>
        <taxon>Streptophyta</taxon>
        <taxon>Embryophyta</taxon>
        <taxon>Tracheophyta</taxon>
        <taxon>Spermatophyta</taxon>
        <taxon>Magnoliopsida</taxon>
        <taxon>Liliopsida</taxon>
        <taxon>Poales</taxon>
        <taxon>Poaceae</taxon>
        <taxon>BOP clade</taxon>
        <taxon>Pooideae</taxon>
        <taxon>Triticodae</taxon>
        <taxon>Triticeae</taxon>
        <taxon>Hordeinae</taxon>
        <taxon>Hordeum</taxon>
    </lineage>
</organism>
<feature type="region of interest" description="Disordered" evidence="1">
    <location>
        <begin position="376"/>
        <end position="424"/>
    </location>
</feature>
<proteinExistence type="predicted"/>
<dbReference type="SUPFAM" id="SSF51695">
    <property type="entry name" value="PLC-like phosphodiesterases"/>
    <property type="match status" value="1"/>
</dbReference>
<dbReference type="PANTHER" id="PTHR13593">
    <property type="match status" value="1"/>
</dbReference>
<name>A0A5J6CYF2_HORVU</name>
<dbReference type="CDD" id="cd08588">
    <property type="entry name" value="PI-PLCc_At5g67130_like"/>
    <property type="match status" value="1"/>
</dbReference>
<dbReference type="AlphaFoldDB" id="A0A5J6CYF2"/>